<gene>
    <name evidence="1" type="ORF">L6452_35405</name>
</gene>
<keyword evidence="2" id="KW-1185">Reference proteome</keyword>
<sequence length="153" mass="16984">MKTERTEKDSVDRKVGEGHSRKEKVGRHTIRSYCDVVKGKEKVNSPAEEVIGSWQAREGLKNRLREEESPSPSEWIEDAEAEEEWVVDESVFIGKEGEVGKQGSQRIGEIEVVGESVQVNDADAAQKHGLPVGRSGENQSQNQRAEGGVQESR</sequence>
<protein>
    <submittedName>
        <fullName evidence="1">Uncharacterized protein</fullName>
    </submittedName>
</protein>
<comment type="caution">
    <text evidence="1">The sequence shown here is derived from an EMBL/GenBank/DDBJ whole genome shotgun (WGS) entry which is preliminary data.</text>
</comment>
<dbReference type="EMBL" id="CM042059">
    <property type="protein sequence ID" value="KAI3680632.1"/>
    <property type="molecule type" value="Genomic_DNA"/>
</dbReference>
<organism evidence="1 2">
    <name type="scientific">Arctium lappa</name>
    <name type="common">Greater burdock</name>
    <name type="synonym">Lappa major</name>
    <dbReference type="NCBI Taxonomy" id="4217"/>
    <lineage>
        <taxon>Eukaryota</taxon>
        <taxon>Viridiplantae</taxon>
        <taxon>Streptophyta</taxon>
        <taxon>Embryophyta</taxon>
        <taxon>Tracheophyta</taxon>
        <taxon>Spermatophyta</taxon>
        <taxon>Magnoliopsida</taxon>
        <taxon>eudicotyledons</taxon>
        <taxon>Gunneridae</taxon>
        <taxon>Pentapetalae</taxon>
        <taxon>asterids</taxon>
        <taxon>campanulids</taxon>
        <taxon>Asterales</taxon>
        <taxon>Asteraceae</taxon>
        <taxon>Carduoideae</taxon>
        <taxon>Cardueae</taxon>
        <taxon>Arctiinae</taxon>
        <taxon>Arctium</taxon>
    </lineage>
</organism>
<reference evidence="2" key="1">
    <citation type="journal article" date="2022" name="Mol. Ecol. Resour.">
        <title>The genomes of chicory, endive, great burdock and yacon provide insights into Asteraceae palaeo-polyploidization history and plant inulin production.</title>
        <authorList>
            <person name="Fan W."/>
            <person name="Wang S."/>
            <person name="Wang H."/>
            <person name="Wang A."/>
            <person name="Jiang F."/>
            <person name="Liu H."/>
            <person name="Zhao H."/>
            <person name="Xu D."/>
            <person name="Zhang Y."/>
        </authorList>
    </citation>
    <scope>NUCLEOTIDE SEQUENCE [LARGE SCALE GENOMIC DNA]</scope>
    <source>
        <strain evidence="2">cv. Niubang</strain>
    </source>
</reference>
<evidence type="ECO:0000313" key="1">
    <source>
        <dbReference type="EMBL" id="KAI3680632.1"/>
    </source>
</evidence>
<proteinExistence type="predicted"/>
<name>A0ACB8Y7V3_ARCLA</name>
<dbReference type="Proteomes" id="UP001055879">
    <property type="component" value="Linkage Group LG13"/>
</dbReference>
<accession>A0ACB8Y7V3</accession>
<evidence type="ECO:0000313" key="2">
    <source>
        <dbReference type="Proteomes" id="UP001055879"/>
    </source>
</evidence>
<reference evidence="1 2" key="2">
    <citation type="journal article" date="2022" name="Mol. Ecol. Resour.">
        <title>The genomes of chicory, endive, great burdock and yacon provide insights into Asteraceae paleo-polyploidization history and plant inulin production.</title>
        <authorList>
            <person name="Fan W."/>
            <person name="Wang S."/>
            <person name="Wang H."/>
            <person name="Wang A."/>
            <person name="Jiang F."/>
            <person name="Liu H."/>
            <person name="Zhao H."/>
            <person name="Xu D."/>
            <person name="Zhang Y."/>
        </authorList>
    </citation>
    <scope>NUCLEOTIDE SEQUENCE [LARGE SCALE GENOMIC DNA]</scope>
    <source>
        <strain evidence="2">cv. Niubang</strain>
    </source>
</reference>